<evidence type="ECO:0000256" key="1">
    <source>
        <dbReference type="SAM" id="MobiDB-lite"/>
    </source>
</evidence>
<sequence>MVRKPARLRLVPPDAASRQAVKALGYPPIGEPELIGLAPEDARHHVHLPGPTGTGKTTLLLNLALADARAGRGLAVFDPKGDLIRDLLARLPASVARRLVLIDPDEQQAPPALNLFDLADDPEAVADQLVGVMAKVWAQYWGPRTDDLARHAVLTLAHVPGATLADLPVLLADPVYRRRVVAGVRRKLGPVGAAGLVAFWAWYDSLSPAQASVQIGPLLSKLRAVLSRRFAAQLFGAGASTFRLSDILNGGILLVRLPPSLGDDTVRLVGSLLLAALLHTAGQRADLDEQDRLDASLILDEAHTFLHLPVGVDDALAQARALRLGLVLAHQHLGQLSGRMAEAIDANARNKVFFSLPPKDARDLAHHMAPYFEPEDLMRRDAYGIVCRLVIDGRDAEPFTLATRPAPPAWPGRADVLRAAARARGLSMADRDAIANARRIGPDRTPAPTQPTQRTPPENPTDPTSGQPADPTRPAGNTLSDPTGPFDPTKADTDGPADRFAPAPMPRQRGNRNPSRPVKGH</sequence>
<name>A0A919K646_9ACTN</name>
<dbReference type="PANTHER" id="PTHR30121:SF6">
    <property type="entry name" value="SLR6007 PROTEIN"/>
    <property type="match status" value="1"/>
</dbReference>
<evidence type="ECO:0008006" key="4">
    <source>
        <dbReference type="Google" id="ProtNLM"/>
    </source>
</evidence>
<keyword evidence="3" id="KW-1185">Reference proteome</keyword>
<proteinExistence type="predicted"/>
<dbReference type="Proteomes" id="UP000636960">
    <property type="component" value="Unassembled WGS sequence"/>
</dbReference>
<gene>
    <name evidence="2" type="ORF">Ari01nite_69570</name>
</gene>
<dbReference type="InterPro" id="IPR051162">
    <property type="entry name" value="T4SS_component"/>
</dbReference>
<dbReference type="Gene3D" id="3.40.50.300">
    <property type="entry name" value="P-loop containing nucleotide triphosphate hydrolases"/>
    <property type="match status" value="2"/>
</dbReference>
<dbReference type="PANTHER" id="PTHR30121">
    <property type="entry name" value="UNCHARACTERIZED PROTEIN YJGR-RELATED"/>
    <property type="match status" value="1"/>
</dbReference>
<protein>
    <recommendedName>
        <fullName evidence="4">Type IV secretion system coupling protein TraD DNA-binding domain-containing protein</fullName>
    </recommendedName>
</protein>
<reference evidence="2" key="1">
    <citation type="submission" date="2021-01" db="EMBL/GenBank/DDBJ databases">
        <title>Whole genome shotgun sequence of Actinoplanes rishiriensis NBRC 108556.</title>
        <authorList>
            <person name="Komaki H."/>
            <person name="Tamura T."/>
        </authorList>
    </citation>
    <scope>NUCLEOTIDE SEQUENCE</scope>
    <source>
        <strain evidence="2">NBRC 108556</strain>
    </source>
</reference>
<dbReference type="EMBL" id="BOMV01000073">
    <property type="protein sequence ID" value="GIE99492.1"/>
    <property type="molecule type" value="Genomic_DNA"/>
</dbReference>
<dbReference type="AlphaFoldDB" id="A0A919K646"/>
<dbReference type="InterPro" id="IPR027417">
    <property type="entry name" value="P-loop_NTPase"/>
</dbReference>
<accession>A0A919K646</accession>
<comment type="caution">
    <text evidence="2">The sequence shown here is derived from an EMBL/GenBank/DDBJ whole genome shotgun (WGS) entry which is preliminary data.</text>
</comment>
<evidence type="ECO:0000313" key="3">
    <source>
        <dbReference type="Proteomes" id="UP000636960"/>
    </source>
</evidence>
<feature type="region of interest" description="Disordered" evidence="1">
    <location>
        <begin position="435"/>
        <end position="521"/>
    </location>
</feature>
<dbReference type="SUPFAM" id="SSF52540">
    <property type="entry name" value="P-loop containing nucleoside triphosphate hydrolases"/>
    <property type="match status" value="1"/>
</dbReference>
<organism evidence="2 3">
    <name type="scientific">Paractinoplanes rishiriensis</name>
    <dbReference type="NCBI Taxonomy" id="1050105"/>
    <lineage>
        <taxon>Bacteria</taxon>
        <taxon>Bacillati</taxon>
        <taxon>Actinomycetota</taxon>
        <taxon>Actinomycetes</taxon>
        <taxon>Micromonosporales</taxon>
        <taxon>Micromonosporaceae</taxon>
        <taxon>Paractinoplanes</taxon>
    </lineage>
</organism>
<feature type="compositionally biased region" description="Low complexity" evidence="1">
    <location>
        <begin position="435"/>
        <end position="456"/>
    </location>
</feature>
<evidence type="ECO:0000313" key="2">
    <source>
        <dbReference type="EMBL" id="GIE99492.1"/>
    </source>
</evidence>